<dbReference type="EMBL" id="AZHE01000035">
    <property type="protein sequence ID" value="KHN94436.1"/>
    <property type="molecule type" value="Genomic_DNA"/>
</dbReference>
<dbReference type="Proteomes" id="UP000030816">
    <property type="component" value="Unassembled WGS sequence"/>
</dbReference>
<organism evidence="1 2">
    <name type="scientific">Metarhizium album (strain ARSEF 1941)</name>
    <dbReference type="NCBI Taxonomy" id="1081103"/>
    <lineage>
        <taxon>Eukaryota</taxon>
        <taxon>Fungi</taxon>
        <taxon>Dikarya</taxon>
        <taxon>Ascomycota</taxon>
        <taxon>Pezizomycotina</taxon>
        <taxon>Sordariomycetes</taxon>
        <taxon>Hypocreomycetidae</taxon>
        <taxon>Hypocreales</taxon>
        <taxon>Clavicipitaceae</taxon>
        <taxon>Metarhizium</taxon>
    </lineage>
</organism>
<reference evidence="1 2" key="1">
    <citation type="journal article" date="2014" name="Proc. Natl. Acad. Sci. U.S.A.">
        <title>Trajectory and genomic determinants of fungal-pathogen speciation and host adaptation.</title>
        <authorList>
            <person name="Hu X."/>
            <person name="Xiao G."/>
            <person name="Zheng P."/>
            <person name="Shang Y."/>
            <person name="Su Y."/>
            <person name="Zhang X."/>
            <person name="Liu X."/>
            <person name="Zhan S."/>
            <person name="St Leger R.J."/>
            <person name="Wang C."/>
        </authorList>
    </citation>
    <scope>NUCLEOTIDE SEQUENCE [LARGE SCALE GENOMIC DNA]</scope>
    <source>
        <strain evidence="1 2">ARSEF 1941</strain>
    </source>
</reference>
<sequence length="68" mass="7180">MARSYAGYCCGSKQARGIAEGWTGLGWAGGVGARMGADGGATDDRRRTRNAQAWHSLLWAVGRGRPGR</sequence>
<dbReference type="HOGENOM" id="CLU_2794476_0_0_1"/>
<keyword evidence="2" id="KW-1185">Reference proteome</keyword>
<evidence type="ECO:0000313" key="1">
    <source>
        <dbReference type="EMBL" id="KHN94436.1"/>
    </source>
</evidence>
<dbReference type="GeneID" id="63742207"/>
<comment type="caution">
    <text evidence="1">The sequence shown here is derived from an EMBL/GenBank/DDBJ whole genome shotgun (WGS) entry which is preliminary data.</text>
</comment>
<dbReference type="RefSeq" id="XP_040675502.1">
    <property type="nucleotide sequence ID" value="XM_040826550.1"/>
</dbReference>
<evidence type="ECO:0000313" key="2">
    <source>
        <dbReference type="Proteomes" id="UP000030816"/>
    </source>
</evidence>
<gene>
    <name evidence="1" type="ORF">MAM_07752</name>
</gene>
<proteinExistence type="predicted"/>
<name>A0A0B2WEX9_METAS</name>
<protein>
    <submittedName>
        <fullName evidence="1">Uncharacterized protein</fullName>
    </submittedName>
</protein>
<accession>A0A0B2WEX9</accession>
<dbReference type="AlphaFoldDB" id="A0A0B2WEX9"/>